<organism evidence="1 2">
    <name type="scientific">Candidatus Scatenecus faecavium</name>
    <dbReference type="NCBI Taxonomy" id="2840915"/>
    <lineage>
        <taxon>Bacteria</taxon>
        <taxon>Candidatus Scatenecus</taxon>
    </lineage>
</organism>
<gene>
    <name evidence="1" type="ORF">IAD41_02180</name>
</gene>
<proteinExistence type="predicted"/>
<sequence length="95" mass="10286">MGLYVNNNRTTAPIGKVEMYNGDNNTTPSAITNQVRVDRLKAAEPKFRGTSPIGENLKGLYASAGTLLHPATKSQFSREELCGADIKAEYLDVLA</sequence>
<reference evidence="1" key="1">
    <citation type="submission" date="2020-10" db="EMBL/GenBank/DDBJ databases">
        <authorList>
            <person name="Gilroy R."/>
        </authorList>
    </citation>
    <scope>NUCLEOTIDE SEQUENCE</scope>
    <source>
        <strain evidence="1">CHK152-2994</strain>
    </source>
</reference>
<dbReference type="EMBL" id="DVJO01000049">
    <property type="protein sequence ID" value="HIS82401.1"/>
    <property type="molecule type" value="Genomic_DNA"/>
</dbReference>
<comment type="caution">
    <text evidence="1">The sequence shown here is derived from an EMBL/GenBank/DDBJ whole genome shotgun (WGS) entry which is preliminary data.</text>
</comment>
<dbReference type="Proteomes" id="UP000824139">
    <property type="component" value="Unassembled WGS sequence"/>
</dbReference>
<protein>
    <submittedName>
        <fullName evidence="1">Uncharacterized protein</fullName>
    </submittedName>
</protein>
<dbReference type="AlphaFoldDB" id="A0A9D1K3E0"/>
<name>A0A9D1K3E0_9BACT</name>
<accession>A0A9D1K3E0</accession>
<evidence type="ECO:0000313" key="2">
    <source>
        <dbReference type="Proteomes" id="UP000824139"/>
    </source>
</evidence>
<reference evidence="1" key="2">
    <citation type="journal article" date="2021" name="PeerJ">
        <title>Extensive microbial diversity within the chicken gut microbiome revealed by metagenomics and culture.</title>
        <authorList>
            <person name="Gilroy R."/>
            <person name="Ravi A."/>
            <person name="Getino M."/>
            <person name="Pursley I."/>
            <person name="Horton D.L."/>
            <person name="Alikhan N.F."/>
            <person name="Baker D."/>
            <person name="Gharbi K."/>
            <person name="Hall N."/>
            <person name="Watson M."/>
            <person name="Adriaenssens E.M."/>
            <person name="Foster-Nyarko E."/>
            <person name="Jarju S."/>
            <person name="Secka A."/>
            <person name="Antonio M."/>
            <person name="Oren A."/>
            <person name="Chaudhuri R.R."/>
            <person name="La Ragione R."/>
            <person name="Hildebrand F."/>
            <person name="Pallen M.J."/>
        </authorList>
    </citation>
    <scope>NUCLEOTIDE SEQUENCE</scope>
    <source>
        <strain evidence="1">CHK152-2994</strain>
    </source>
</reference>
<evidence type="ECO:0000313" key="1">
    <source>
        <dbReference type="EMBL" id="HIS82401.1"/>
    </source>
</evidence>